<dbReference type="PIRSF" id="PIRSF000876">
    <property type="entry name" value="RR_chemtxs_CheB"/>
    <property type="match status" value="1"/>
</dbReference>
<keyword evidence="3 5" id="KW-0378">Hydrolase</keyword>
<keyword evidence="1 5" id="KW-0963">Cytoplasm</keyword>
<comment type="function">
    <text evidence="5">Involved in chemotaxis. Part of a chemotaxis signal transduction system that modulates chemotaxis in response to various stimuli. Catalyzes the demethylation of specific methylglutamate residues introduced into the chemoreceptors (methyl-accepting chemotaxis proteins or MCP) by CheR. Also mediates the irreversible deamidation of specific glutamine residues to glutamic acid.</text>
</comment>
<evidence type="ECO:0000256" key="6">
    <source>
        <dbReference type="PROSITE-ProRule" id="PRU00050"/>
    </source>
</evidence>
<comment type="catalytic activity">
    <reaction evidence="4 5">
        <text>[protein]-L-glutamate 5-O-methyl ester + H2O = L-glutamyl-[protein] + methanol + H(+)</text>
        <dbReference type="Rhea" id="RHEA:23236"/>
        <dbReference type="Rhea" id="RHEA-COMP:10208"/>
        <dbReference type="Rhea" id="RHEA-COMP:10311"/>
        <dbReference type="ChEBI" id="CHEBI:15377"/>
        <dbReference type="ChEBI" id="CHEBI:15378"/>
        <dbReference type="ChEBI" id="CHEBI:17790"/>
        <dbReference type="ChEBI" id="CHEBI:29973"/>
        <dbReference type="ChEBI" id="CHEBI:82795"/>
        <dbReference type="EC" id="3.1.1.61"/>
    </reaction>
</comment>
<feature type="active site" evidence="5 6">
    <location>
        <position position="165"/>
    </location>
</feature>
<accession>A0A2T5UU56</accession>
<dbReference type="InterPro" id="IPR000673">
    <property type="entry name" value="Sig_transdc_resp-reg_Me-estase"/>
</dbReference>
<comment type="PTM">
    <text evidence="5">Phosphorylated by CheA. Phosphorylation of the N-terminal regulatory domain activates the methylesterase activity.</text>
</comment>
<evidence type="ECO:0000313" key="11">
    <source>
        <dbReference type="Proteomes" id="UP000244081"/>
    </source>
</evidence>
<dbReference type="EC" id="3.1.1.61" evidence="5"/>
<dbReference type="InterPro" id="IPR001789">
    <property type="entry name" value="Sig_transdc_resp-reg_receiver"/>
</dbReference>
<evidence type="ECO:0000256" key="2">
    <source>
        <dbReference type="ARBA" id="ARBA00022500"/>
    </source>
</evidence>
<evidence type="ECO:0000256" key="3">
    <source>
        <dbReference type="ARBA" id="ARBA00022801"/>
    </source>
</evidence>
<evidence type="ECO:0000256" key="5">
    <source>
        <dbReference type="HAMAP-Rule" id="MF_00099"/>
    </source>
</evidence>
<keyword evidence="2 5" id="KW-0145">Chemotaxis</keyword>
<dbReference type="EC" id="3.5.1.44" evidence="5"/>
<feature type="active site" evidence="5 6">
    <location>
        <position position="287"/>
    </location>
</feature>
<keyword evidence="11" id="KW-1185">Reference proteome</keyword>
<dbReference type="NCBIfam" id="NF009206">
    <property type="entry name" value="PRK12555.1"/>
    <property type="match status" value="1"/>
</dbReference>
<comment type="caution">
    <text evidence="10">The sequence shown here is derived from an EMBL/GenBank/DDBJ whole genome shotgun (WGS) entry which is preliminary data.</text>
</comment>
<dbReference type="InterPro" id="IPR008248">
    <property type="entry name" value="CheB-like"/>
</dbReference>
<dbReference type="GO" id="GO:0000156">
    <property type="term" value="F:phosphorelay response regulator activity"/>
    <property type="evidence" value="ECO:0007669"/>
    <property type="project" value="InterPro"/>
</dbReference>
<reference evidence="10 11" key="1">
    <citation type="submission" date="2018-04" db="EMBL/GenBank/DDBJ databases">
        <title>Genomic Encyclopedia of Archaeal and Bacterial Type Strains, Phase II (KMG-II): from individual species to whole genera.</title>
        <authorList>
            <person name="Goeker M."/>
        </authorList>
    </citation>
    <scope>NUCLEOTIDE SEQUENCE [LARGE SCALE GENOMIC DNA]</scope>
    <source>
        <strain evidence="10 11">DSM 23382</strain>
    </source>
</reference>
<proteinExistence type="inferred from homology"/>
<evidence type="ECO:0000256" key="1">
    <source>
        <dbReference type="ARBA" id="ARBA00022490"/>
    </source>
</evidence>
<dbReference type="GO" id="GO:0005737">
    <property type="term" value="C:cytoplasm"/>
    <property type="evidence" value="ECO:0007669"/>
    <property type="project" value="UniProtKB-SubCell"/>
</dbReference>
<dbReference type="GO" id="GO:0050568">
    <property type="term" value="F:protein-glutamine glutaminase activity"/>
    <property type="evidence" value="ECO:0007669"/>
    <property type="project" value="UniProtKB-UniRule"/>
</dbReference>
<dbReference type="SUPFAM" id="SSF52172">
    <property type="entry name" value="CheY-like"/>
    <property type="match status" value="1"/>
</dbReference>
<dbReference type="GO" id="GO:0006935">
    <property type="term" value="P:chemotaxis"/>
    <property type="evidence" value="ECO:0007669"/>
    <property type="project" value="UniProtKB-UniRule"/>
</dbReference>
<name>A0A2T5UU56_9HYPH</name>
<dbReference type="PROSITE" id="PS50110">
    <property type="entry name" value="RESPONSE_REGULATORY"/>
    <property type="match status" value="1"/>
</dbReference>
<evidence type="ECO:0000256" key="7">
    <source>
        <dbReference type="PROSITE-ProRule" id="PRU00169"/>
    </source>
</evidence>
<dbReference type="SMART" id="SM00448">
    <property type="entry name" value="REC"/>
    <property type="match status" value="1"/>
</dbReference>
<dbReference type="Gene3D" id="3.40.50.180">
    <property type="entry name" value="Methylesterase CheB, C-terminal domain"/>
    <property type="match status" value="1"/>
</dbReference>
<dbReference type="Gene3D" id="3.40.50.2300">
    <property type="match status" value="1"/>
</dbReference>
<dbReference type="Proteomes" id="UP000244081">
    <property type="component" value="Unassembled WGS sequence"/>
</dbReference>
<keyword evidence="5 7" id="KW-0597">Phosphoprotein</keyword>
<dbReference type="Pfam" id="PF01339">
    <property type="entry name" value="CheB_methylest"/>
    <property type="match status" value="1"/>
</dbReference>
<dbReference type="CDD" id="cd16432">
    <property type="entry name" value="CheB_Rec"/>
    <property type="match status" value="1"/>
</dbReference>
<feature type="active site" evidence="5 6">
    <location>
        <position position="191"/>
    </location>
</feature>
<dbReference type="NCBIfam" id="NF001965">
    <property type="entry name" value="PRK00742.1"/>
    <property type="match status" value="1"/>
</dbReference>
<dbReference type="EMBL" id="QAYG01000013">
    <property type="protein sequence ID" value="PTW55059.1"/>
    <property type="molecule type" value="Genomic_DNA"/>
</dbReference>
<evidence type="ECO:0000256" key="4">
    <source>
        <dbReference type="ARBA" id="ARBA00048267"/>
    </source>
</evidence>
<feature type="domain" description="CheB-type methylesterase" evidence="9">
    <location>
        <begin position="153"/>
        <end position="345"/>
    </location>
</feature>
<evidence type="ECO:0000259" key="9">
    <source>
        <dbReference type="PROSITE" id="PS50122"/>
    </source>
</evidence>
<dbReference type="GO" id="GO:0008984">
    <property type="term" value="F:protein-glutamate methylesterase activity"/>
    <property type="evidence" value="ECO:0007669"/>
    <property type="project" value="UniProtKB-UniRule"/>
</dbReference>
<protein>
    <recommendedName>
        <fullName evidence="5">Protein-glutamate methylesterase/protein-glutamine glutaminase</fullName>
        <ecNumber evidence="5">3.1.1.61</ecNumber>
        <ecNumber evidence="5">3.5.1.44</ecNumber>
    </recommendedName>
</protein>
<evidence type="ECO:0000259" key="8">
    <source>
        <dbReference type="PROSITE" id="PS50110"/>
    </source>
</evidence>
<feature type="modified residue" description="4-aspartylphosphate" evidence="5 7">
    <location>
        <position position="58"/>
    </location>
</feature>
<dbReference type="AlphaFoldDB" id="A0A2T5UU56"/>
<dbReference type="PANTHER" id="PTHR42872:SF6">
    <property type="entry name" value="PROTEIN-GLUTAMATE METHYLESTERASE_PROTEIN-GLUTAMINE GLUTAMINASE"/>
    <property type="match status" value="1"/>
</dbReference>
<dbReference type="Pfam" id="PF00072">
    <property type="entry name" value="Response_reg"/>
    <property type="match status" value="1"/>
</dbReference>
<gene>
    <name evidence="5" type="primary">cheB</name>
    <name evidence="10" type="ORF">C8N35_113100</name>
</gene>
<comment type="similarity">
    <text evidence="5">Belongs to the CheB family.</text>
</comment>
<sequence>MPHKPVRVLIVDDSALIRQLLTRMLSGDPDIEVVGSASDPYAARDKIKQLLPDVITLDIEMPRMDGLEFLHKIMTLRPMPVVMVSSLTQAGADTTLQALEMGAIDFVAKPTVDLQFGLLEKQVEICAKVKTAASANLRREPMRTAAEPRNSGYSSTEKIVAIGASTGGVEALRTVLSALPADSPAILITQHMPVHFTSTFAKRLDGLCNIAVEEAREGTRVLPGHAYIAPGDLHLRLTRSGANYVCNVNGDDRVSGHCPSVDVLFRSVATAAGRNALGVILTGMGKDGALGLLEMRKAGSTTFGQDAASCIVYGMPRAAMECGAVETQLPLDQIAQNILDACSPTALRTTRI</sequence>
<feature type="domain" description="Response regulatory" evidence="8">
    <location>
        <begin position="7"/>
        <end position="124"/>
    </location>
</feature>
<dbReference type="SUPFAM" id="SSF52738">
    <property type="entry name" value="Methylesterase CheB, C-terminal domain"/>
    <property type="match status" value="1"/>
</dbReference>
<dbReference type="HAMAP" id="MF_00099">
    <property type="entry name" value="CheB_chemtxs"/>
    <property type="match status" value="1"/>
</dbReference>
<dbReference type="PANTHER" id="PTHR42872">
    <property type="entry name" value="PROTEIN-GLUTAMATE METHYLESTERASE/PROTEIN-GLUTAMINE GLUTAMINASE"/>
    <property type="match status" value="1"/>
</dbReference>
<dbReference type="PROSITE" id="PS50122">
    <property type="entry name" value="CHEB"/>
    <property type="match status" value="1"/>
</dbReference>
<comment type="domain">
    <text evidence="5">Contains a C-terminal catalytic domain, and an N-terminal region which modulates catalytic activity.</text>
</comment>
<dbReference type="RefSeq" id="WP_107991928.1">
    <property type="nucleotide sequence ID" value="NZ_QAYG01000013.1"/>
</dbReference>
<comment type="subcellular location">
    <subcellularLocation>
        <location evidence="5">Cytoplasm</location>
    </subcellularLocation>
</comment>
<evidence type="ECO:0000313" key="10">
    <source>
        <dbReference type="EMBL" id="PTW55059.1"/>
    </source>
</evidence>
<dbReference type="InterPro" id="IPR035909">
    <property type="entry name" value="CheB_C"/>
</dbReference>
<dbReference type="OrthoDB" id="9793421at2"/>
<dbReference type="CDD" id="cd17541">
    <property type="entry name" value="REC_CheB-like"/>
    <property type="match status" value="1"/>
</dbReference>
<comment type="catalytic activity">
    <reaction evidence="5">
        <text>L-glutaminyl-[protein] + H2O = L-glutamyl-[protein] + NH4(+)</text>
        <dbReference type="Rhea" id="RHEA:16441"/>
        <dbReference type="Rhea" id="RHEA-COMP:10207"/>
        <dbReference type="Rhea" id="RHEA-COMP:10208"/>
        <dbReference type="ChEBI" id="CHEBI:15377"/>
        <dbReference type="ChEBI" id="CHEBI:28938"/>
        <dbReference type="ChEBI" id="CHEBI:29973"/>
        <dbReference type="ChEBI" id="CHEBI:30011"/>
        <dbReference type="EC" id="3.5.1.44"/>
    </reaction>
</comment>
<organism evidence="10 11">
    <name type="scientific">Breoghania corrubedonensis</name>
    <dbReference type="NCBI Taxonomy" id="665038"/>
    <lineage>
        <taxon>Bacteria</taxon>
        <taxon>Pseudomonadati</taxon>
        <taxon>Pseudomonadota</taxon>
        <taxon>Alphaproteobacteria</taxon>
        <taxon>Hyphomicrobiales</taxon>
        <taxon>Stappiaceae</taxon>
        <taxon>Breoghania</taxon>
    </lineage>
</organism>
<dbReference type="InterPro" id="IPR011006">
    <property type="entry name" value="CheY-like_superfamily"/>
</dbReference>